<evidence type="ECO:0000313" key="2">
    <source>
        <dbReference type="Proteomes" id="UP000318288"/>
    </source>
</evidence>
<dbReference type="AlphaFoldDB" id="A0A5C6EFJ2"/>
<dbReference type="EMBL" id="SJPW01000006">
    <property type="protein sequence ID" value="TWU48553.1"/>
    <property type="molecule type" value="Genomic_DNA"/>
</dbReference>
<proteinExistence type="predicted"/>
<sequence length="54" mass="5807">MSFPTSQSLIICASNYANADAIYCSFATTLVTADSFAFTASPRRQHKTVLVQCG</sequence>
<gene>
    <name evidence="1" type="ORF">Poly51_44530</name>
</gene>
<accession>A0A5C6EFJ2</accession>
<comment type="caution">
    <text evidence="1">The sequence shown here is derived from an EMBL/GenBank/DDBJ whole genome shotgun (WGS) entry which is preliminary data.</text>
</comment>
<name>A0A5C6EFJ2_9BACT</name>
<organism evidence="1 2">
    <name type="scientific">Rubripirellula tenax</name>
    <dbReference type="NCBI Taxonomy" id="2528015"/>
    <lineage>
        <taxon>Bacteria</taxon>
        <taxon>Pseudomonadati</taxon>
        <taxon>Planctomycetota</taxon>
        <taxon>Planctomycetia</taxon>
        <taxon>Pirellulales</taxon>
        <taxon>Pirellulaceae</taxon>
        <taxon>Rubripirellula</taxon>
    </lineage>
</organism>
<dbReference type="Proteomes" id="UP000318288">
    <property type="component" value="Unassembled WGS sequence"/>
</dbReference>
<reference evidence="1 2" key="1">
    <citation type="submission" date="2019-02" db="EMBL/GenBank/DDBJ databases">
        <title>Deep-cultivation of Planctomycetes and their phenomic and genomic characterization uncovers novel biology.</title>
        <authorList>
            <person name="Wiegand S."/>
            <person name="Jogler M."/>
            <person name="Boedeker C."/>
            <person name="Pinto D."/>
            <person name="Vollmers J."/>
            <person name="Rivas-Marin E."/>
            <person name="Kohn T."/>
            <person name="Peeters S.H."/>
            <person name="Heuer A."/>
            <person name="Rast P."/>
            <person name="Oberbeckmann S."/>
            <person name="Bunk B."/>
            <person name="Jeske O."/>
            <person name="Meyerdierks A."/>
            <person name="Storesund J.E."/>
            <person name="Kallscheuer N."/>
            <person name="Luecker S."/>
            <person name="Lage O.M."/>
            <person name="Pohl T."/>
            <person name="Merkel B.J."/>
            <person name="Hornburger P."/>
            <person name="Mueller R.-W."/>
            <person name="Bruemmer F."/>
            <person name="Labrenz M."/>
            <person name="Spormann A.M."/>
            <person name="Op Den Camp H."/>
            <person name="Overmann J."/>
            <person name="Amann R."/>
            <person name="Jetten M.S.M."/>
            <person name="Mascher T."/>
            <person name="Medema M.H."/>
            <person name="Devos D.P."/>
            <person name="Kaster A.-K."/>
            <person name="Ovreas L."/>
            <person name="Rohde M."/>
            <person name="Galperin M.Y."/>
            <person name="Jogler C."/>
        </authorList>
    </citation>
    <scope>NUCLEOTIDE SEQUENCE [LARGE SCALE GENOMIC DNA]</scope>
    <source>
        <strain evidence="1 2">Poly51</strain>
    </source>
</reference>
<evidence type="ECO:0000313" key="1">
    <source>
        <dbReference type="EMBL" id="TWU48553.1"/>
    </source>
</evidence>
<keyword evidence="2" id="KW-1185">Reference proteome</keyword>
<protein>
    <submittedName>
        <fullName evidence="1">Uncharacterized protein</fullName>
    </submittedName>
</protein>